<accession>A0A369CGX6</accession>
<reference evidence="1 2" key="1">
    <citation type="submission" date="2018-07" db="EMBL/GenBank/DDBJ databases">
        <title>Genomic Encyclopedia of Type Strains, Phase IV (KMG-IV): sequencing the most valuable type-strain genomes for metagenomic binning, comparative biology and taxonomic classification.</title>
        <authorList>
            <person name="Goeker M."/>
        </authorList>
    </citation>
    <scope>NUCLEOTIDE SEQUENCE [LARGE SCALE GENOMIC DNA]</scope>
    <source>
        <strain evidence="1 2">DSM 26407</strain>
    </source>
</reference>
<dbReference type="AlphaFoldDB" id="A0A369CGX6"/>
<protein>
    <submittedName>
        <fullName evidence="1">Uncharacterized protein</fullName>
    </submittedName>
</protein>
<dbReference type="RefSeq" id="WP_114279130.1">
    <property type="nucleotide sequence ID" value="NZ_QPJY01000002.1"/>
</dbReference>
<dbReference type="Proteomes" id="UP000252707">
    <property type="component" value="Unassembled WGS sequence"/>
</dbReference>
<name>A0A369CGX6_9GAMM</name>
<comment type="caution">
    <text evidence="1">The sequence shown here is derived from an EMBL/GenBank/DDBJ whole genome shotgun (WGS) entry which is preliminary data.</text>
</comment>
<organism evidence="1 2">
    <name type="scientific">Thioalbus denitrificans</name>
    <dbReference type="NCBI Taxonomy" id="547122"/>
    <lineage>
        <taxon>Bacteria</taxon>
        <taxon>Pseudomonadati</taxon>
        <taxon>Pseudomonadota</taxon>
        <taxon>Gammaproteobacteria</taxon>
        <taxon>Chromatiales</taxon>
        <taxon>Ectothiorhodospiraceae</taxon>
        <taxon>Thioalbus</taxon>
    </lineage>
</organism>
<sequence length="86" mass="9849">MLTFEDCLGLCDLTEEEVDAIAEHEHVPEMVAMELGNYLVHTEKGVPRISRIIVEDIELAESRGDRDRVLRLKLVLKHFVETHPVV</sequence>
<evidence type="ECO:0000313" key="1">
    <source>
        <dbReference type="EMBL" id="RCX32335.1"/>
    </source>
</evidence>
<dbReference type="EMBL" id="QPJY01000002">
    <property type="protein sequence ID" value="RCX32335.1"/>
    <property type="molecule type" value="Genomic_DNA"/>
</dbReference>
<keyword evidence="2" id="KW-1185">Reference proteome</keyword>
<dbReference type="OrthoDB" id="5625447at2"/>
<evidence type="ECO:0000313" key="2">
    <source>
        <dbReference type="Proteomes" id="UP000252707"/>
    </source>
</evidence>
<proteinExistence type="predicted"/>
<gene>
    <name evidence="1" type="ORF">DFQ59_102697</name>
</gene>